<organism evidence="1 2">
    <name type="scientific">Decorospora gaudefroyi</name>
    <dbReference type="NCBI Taxonomy" id="184978"/>
    <lineage>
        <taxon>Eukaryota</taxon>
        <taxon>Fungi</taxon>
        <taxon>Dikarya</taxon>
        <taxon>Ascomycota</taxon>
        <taxon>Pezizomycotina</taxon>
        <taxon>Dothideomycetes</taxon>
        <taxon>Pleosporomycetidae</taxon>
        <taxon>Pleosporales</taxon>
        <taxon>Pleosporineae</taxon>
        <taxon>Pleosporaceae</taxon>
        <taxon>Decorospora</taxon>
    </lineage>
</organism>
<dbReference type="EMBL" id="ML975312">
    <property type="protein sequence ID" value="KAF1833812.1"/>
    <property type="molecule type" value="Genomic_DNA"/>
</dbReference>
<evidence type="ECO:0000313" key="1">
    <source>
        <dbReference type="EMBL" id="KAF1833812.1"/>
    </source>
</evidence>
<keyword evidence="2" id="KW-1185">Reference proteome</keyword>
<proteinExistence type="predicted"/>
<dbReference type="OrthoDB" id="5371740at2759"/>
<dbReference type="SUPFAM" id="SSF51735">
    <property type="entry name" value="NAD(P)-binding Rossmann-fold domains"/>
    <property type="match status" value="1"/>
</dbReference>
<evidence type="ECO:0008006" key="3">
    <source>
        <dbReference type="Google" id="ProtNLM"/>
    </source>
</evidence>
<dbReference type="Pfam" id="PF13561">
    <property type="entry name" value="adh_short_C2"/>
    <property type="match status" value="1"/>
</dbReference>
<name>A0A6A5KF37_9PLEO</name>
<reference evidence="1" key="1">
    <citation type="submission" date="2020-01" db="EMBL/GenBank/DDBJ databases">
        <authorList>
            <consortium name="DOE Joint Genome Institute"/>
            <person name="Haridas S."/>
            <person name="Albert R."/>
            <person name="Binder M."/>
            <person name="Bloem J."/>
            <person name="Labutti K."/>
            <person name="Salamov A."/>
            <person name="Andreopoulos B."/>
            <person name="Baker S.E."/>
            <person name="Barry K."/>
            <person name="Bills G."/>
            <person name="Bluhm B.H."/>
            <person name="Cannon C."/>
            <person name="Castanera R."/>
            <person name="Culley D.E."/>
            <person name="Daum C."/>
            <person name="Ezra D."/>
            <person name="Gonzalez J.B."/>
            <person name="Henrissat B."/>
            <person name="Kuo A."/>
            <person name="Liang C."/>
            <person name="Lipzen A."/>
            <person name="Lutzoni F."/>
            <person name="Magnuson J."/>
            <person name="Mondo S."/>
            <person name="Nolan M."/>
            <person name="Ohm R."/>
            <person name="Pangilinan J."/>
            <person name="Park H.-J."/>
            <person name="Ramirez L."/>
            <person name="Alfaro M."/>
            <person name="Sun H."/>
            <person name="Tritt A."/>
            <person name="Yoshinaga Y."/>
            <person name="Zwiers L.-H."/>
            <person name="Turgeon B.G."/>
            <person name="Goodwin S.B."/>
            <person name="Spatafora J.W."/>
            <person name="Crous P.W."/>
            <person name="Grigoriev I.V."/>
        </authorList>
    </citation>
    <scope>NUCLEOTIDE SEQUENCE</scope>
    <source>
        <strain evidence="1">P77</strain>
    </source>
</reference>
<sequence length="237" mass="26759">VAIADLHDSKRFADELGDASSFYKCDVADYGRQAEIFPRVWDRYGRVDALCRSAGISDKRFRRRDAKVVVSHQEPDLSRTDVDDKGVVYGTQIAIMRNKMPCGKIAAVVNFVRAIARILRNVSLAKYVQGPQSDKKGNITINTERCMRPLPPVSAVMSAYDRFLEDDSLYGKVLECSANKHFFLEPPTLANGRVSRRAVTTWDPPFKMCVRYCTPRDYTAEWSRYLKDSSGLSDAIS</sequence>
<dbReference type="AlphaFoldDB" id="A0A6A5KF37"/>
<evidence type="ECO:0000313" key="2">
    <source>
        <dbReference type="Proteomes" id="UP000800040"/>
    </source>
</evidence>
<accession>A0A6A5KF37</accession>
<dbReference type="Proteomes" id="UP000800040">
    <property type="component" value="Unassembled WGS sequence"/>
</dbReference>
<feature type="non-terminal residue" evidence="1">
    <location>
        <position position="1"/>
    </location>
</feature>
<protein>
    <recommendedName>
        <fullName evidence="3">NAD(P)-binding protein</fullName>
    </recommendedName>
</protein>
<dbReference type="InterPro" id="IPR036291">
    <property type="entry name" value="NAD(P)-bd_dom_sf"/>
</dbReference>
<dbReference type="Gene3D" id="3.40.50.720">
    <property type="entry name" value="NAD(P)-binding Rossmann-like Domain"/>
    <property type="match status" value="1"/>
</dbReference>
<dbReference type="InterPro" id="IPR002347">
    <property type="entry name" value="SDR_fam"/>
</dbReference>
<gene>
    <name evidence="1" type="ORF">BDW02DRAFT_499730</name>
</gene>